<dbReference type="Pfam" id="PF16009">
    <property type="entry name" value="DUF4779"/>
    <property type="match status" value="1"/>
</dbReference>
<evidence type="ECO:0000256" key="2">
    <source>
        <dbReference type="SAM" id="SignalP"/>
    </source>
</evidence>
<name>A0A8S3YB12_PARAO</name>
<dbReference type="InterPro" id="IPR031959">
    <property type="entry name" value="DUF4779"/>
</dbReference>
<feature type="chain" id="PRO_5035744183" evidence="2">
    <location>
        <begin position="21"/>
        <end position="235"/>
    </location>
</feature>
<feature type="region of interest" description="Disordered" evidence="1">
    <location>
        <begin position="194"/>
        <end position="217"/>
    </location>
</feature>
<proteinExistence type="predicted"/>
<dbReference type="EMBL" id="CAJQZP010001547">
    <property type="protein sequence ID" value="CAG5053515.1"/>
    <property type="molecule type" value="Genomic_DNA"/>
</dbReference>
<evidence type="ECO:0000256" key="1">
    <source>
        <dbReference type="SAM" id="MobiDB-lite"/>
    </source>
</evidence>
<protein>
    <submittedName>
        <fullName evidence="3">(apollo) hypothetical protein</fullName>
    </submittedName>
</protein>
<keyword evidence="2" id="KW-0732">Signal</keyword>
<dbReference type="AlphaFoldDB" id="A0A8S3YB12"/>
<dbReference type="OrthoDB" id="7370747at2759"/>
<evidence type="ECO:0000313" key="3">
    <source>
        <dbReference type="EMBL" id="CAG5053515.1"/>
    </source>
</evidence>
<sequence>MDKKLYFTLALTLACYWVESAPNSIEDMEFDRSDSDLSNVSYRVEDEDLDDLSRLIDDAYPKTKANNNAKTRVNNFGFKKKNVDDKGIKSKHNLQDLKKFSKYGELHDEELYDNDDEYTLSKGTAAKAIRVTGNEDRKYRKGTKTRGFHRIQHKDEYKKDKEIYEDDETSGIIKKTGAKGLGIRVDAGKGYSKGHFHHDRNIGLHGKQGYLDKGASDKQYRRYSDSQGFDAYFNK</sequence>
<evidence type="ECO:0000313" key="4">
    <source>
        <dbReference type="Proteomes" id="UP000691718"/>
    </source>
</evidence>
<keyword evidence="4" id="KW-1185">Reference proteome</keyword>
<organism evidence="3 4">
    <name type="scientific">Parnassius apollo</name>
    <name type="common">Apollo butterfly</name>
    <name type="synonym">Papilio apollo</name>
    <dbReference type="NCBI Taxonomy" id="110799"/>
    <lineage>
        <taxon>Eukaryota</taxon>
        <taxon>Metazoa</taxon>
        <taxon>Ecdysozoa</taxon>
        <taxon>Arthropoda</taxon>
        <taxon>Hexapoda</taxon>
        <taxon>Insecta</taxon>
        <taxon>Pterygota</taxon>
        <taxon>Neoptera</taxon>
        <taxon>Endopterygota</taxon>
        <taxon>Lepidoptera</taxon>
        <taxon>Glossata</taxon>
        <taxon>Ditrysia</taxon>
        <taxon>Papilionoidea</taxon>
        <taxon>Papilionidae</taxon>
        <taxon>Parnassiinae</taxon>
        <taxon>Parnassini</taxon>
        <taxon>Parnassius</taxon>
        <taxon>Parnassius</taxon>
    </lineage>
</organism>
<reference evidence="3" key="1">
    <citation type="submission" date="2021-04" db="EMBL/GenBank/DDBJ databases">
        <authorList>
            <person name="Tunstrom K."/>
        </authorList>
    </citation>
    <scope>NUCLEOTIDE SEQUENCE</scope>
</reference>
<dbReference type="Proteomes" id="UP000691718">
    <property type="component" value="Unassembled WGS sequence"/>
</dbReference>
<comment type="caution">
    <text evidence="3">The sequence shown here is derived from an EMBL/GenBank/DDBJ whole genome shotgun (WGS) entry which is preliminary data.</text>
</comment>
<accession>A0A8S3YB12</accession>
<dbReference type="PROSITE" id="PS51257">
    <property type="entry name" value="PROKAR_LIPOPROTEIN"/>
    <property type="match status" value="1"/>
</dbReference>
<gene>
    <name evidence="3" type="ORF">PAPOLLO_LOCUS25666</name>
</gene>
<feature type="signal peptide" evidence="2">
    <location>
        <begin position="1"/>
        <end position="20"/>
    </location>
</feature>